<dbReference type="Proteomes" id="UP000824094">
    <property type="component" value="Unassembled WGS sequence"/>
</dbReference>
<dbReference type="FunFam" id="3.40.1390.30:FF:000001">
    <property type="entry name" value="GTP cyclohydrolase 1 type 2"/>
    <property type="match status" value="1"/>
</dbReference>
<protein>
    <recommendedName>
        <fullName evidence="2">GTP cyclohydrolase 1 type 2 homolog</fullName>
    </recommendedName>
</protein>
<dbReference type="NCBIfam" id="TIGR00486">
    <property type="entry name" value="YbgI_SA1388"/>
    <property type="match status" value="1"/>
</dbReference>
<feature type="binding site" evidence="4">
    <location>
        <position position="225"/>
    </location>
    <ligand>
        <name>a divalent metal cation</name>
        <dbReference type="ChEBI" id="CHEBI:60240"/>
        <label>1</label>
    </ligand>
</feature>
<evidence type="ECO:0000256" key="1">
    <source>
        <dbReference type="ARBA" id="ARBA00006964"/>
    </source>
</evidence>
<name>A0A9D1SHH3_9FIRM</name>
<dbReference type="SUPFAM" id="SSF102705">
    <property type="entry name" value="NIF3 (NGG1p interacting factor 3)-like"/>
    <property type="match status" value="1"/>
</dbReference>
<reference evidence="5" key="2">
    <citation type="journal article" date="2021" name="PeerJ">
        <title>Extensive microbial diversity within the chicken gut microbiome revealed by metagenomics and culture.</title>
        <authorList>
            <person name="Gilroy R."/>
            <person name="Ravi A."/>
            <person name="Getino M."/>
            <person name="Pursley I."/>
            <person name="Horton D.L."/>
            <person name="Alikhan N.F."/>
            <person name="Baker D."/>
            <person name="Gharbi K."/>
            <person name="Hall N."/>
            <person name="Watson M."/>
            <person name="Adriaenssens E.M."/>
            <person name="Foster-Nyarko E."/>
            <person name="Jarju S."/>
            <person name="Secka A."/>
            <person name="Antonio M."/>
            <person name="Oren A."/>
            <person name="Chaudhuri R.R."/>
            <person name="La Ragione R."/>
            <person name="Hildebrand F."/>
            <person name="Pallen M.J."/>
        </authorList>
    </citation>
    <scope>NUCLEOTIDE SEQUENCE</scope>
    <source>
        <strain evidence="5">18911</strain>
    </source>
</reference>
<comment type="similarity">
    <text evidence="1">Belongs to the GTP cyclohydrolase I type 2/NIF3 family.</text>
</comment>
<dbReference type="PANTHER" id="PTHR13799">
    <property type="entry name" value="NGG1 INTERACTING FACTOR 3"/>
    <property type="match status" value="1"/>
</dbReference>
<sequence length="260" mass="27874">MPKIAEAIAAIERFAPLSLQEEYDNSGLQYGSPSAELTGITVTLDLNPAVAEEAVKNGDNLIISHHPTFFHPLKCLDPTKPELKAMEICIKNGIAVYAAHTNVDKCKGGLNDYVLNMLGATVLCEAEPGSLPRFGVFPEPVTLGELSETVAEKLSDNGVRFVGDRHKVIGKIALITGGGGDSDSVNAAIAGGADLFLSGDFKYHVIRFAKDAGYAIISFGHYESEIPFMPLIADVLKKEGFENVHQAVSLETPYNTEGRI</sequence>
<feature type="binding site" evidence="4">
    <location>
        <position position="221"/>
    </location>
    <ligand>
        <name>a divalent metal cation</name>
        <dbReference type="ChEBI" id="CHEBI:60240"/>
        <label>1</label>
    </ligand>
</feature>
<dbReference type="Gene3D" id="3.40.1390.30">
    <property type="entry name" value="NIF3 (NGG1p interacting factor 3)-like"/>
    <property type="match status" value="2"/>
</dbReference>
<dbReference type="InterPro" id="IPR002678">
    <property type="entry name" value="DUF34/NIF3"/>
</dbReference>
<gene>
    <name evidence="5" type="ORF">IAB05_00235</name>
</gene>
<feature type="binding site" evidence="4">
    <location>
        <position position="66"/>
    </location>
    <ligand>
        <name>a divalent metal cation</name>
        <dbReference type="ChEBI" id="CHEBI:60240"/>
        <label>1</label>
    </ligand>
</feature>
<feature type="binding site" evidence="4">
    <location>
        <position position="104"/>
    </location>
    <ligand>
        <name>a divalent metal cation</name>
        <dbReference type="ChEBI" id="CHEBI:60240"/>
        <label>1</label>
    </ligand>
</feature>
<feature type="binding site" evidence="4">
    <location>
        <position position="65"/>
    </location>
    <ligand>
        <name>a divalent metal cation</name>
        <dbReference type="ChEBI" id="CHEBI:60240"/>
        <label>1</label>
    </ligand>
</feature>
<organism evidence="5 6">
    <name type="scientific">Candidatus Stercoripulliclostridium merdigallinarum</name>
    <dbReference type="NCBI Taxonomy" id="2840951"/>
    <lineage>
        <taxon>Bacteria</taxon>
        <taxon>Bacillati</taxon>
        <taxon>Bacillota</taxon>
        <taxon>Clostridia</taxon>
        <taxon>Eubacteriales</taxon>
        <taxon>Candidatus Stercoripulliclostridium</taxon>
    </lineage>
</organism>
<dbReference type="InterPro" id="IPR036069">
    <property type="entry name" value="DUF34/NIF3_sf"/>
</dbReference>
<dbReference type="Pfam" id="PF01784">
    <property type="entry name" value="DUF34_NIF3"/>
    <property type="match status" value="1"/>
</dbReference>
<evidence type="ECO:0000256" key="2">
    <source>
        <dbReference type="ARBA" id="ARBA00022112"/>
    </source>
</evidence>
<dbReference type="GO" id="GO:0005737">
    <property type="term" value="C:cytoplasm"/>
    <property type="evidence" value="ECO:0007669"/>
    <property type="project" value="TreeGrafter"/>
</dbReference>
<evidence type="ECO:0000313" key="5">
    <source>
        <dbReference type="EMBL" id="HIU59798.1"/>
    </source>
</evidence>
<evidence type="ECO:0000256" key="3">
    <source>
        <dbReference type="ARBA" id="ARBA00022723"/>
    </source>
</evidence>
<evidence type="ECO:0000313" key="6">
    <source>
        <dbReference type="Proteomes" id="UP000824094"/>
    </source>
</evidence>
<reference evidence="5" key="1">
    <citation type="submission" date="2020-10" db="EMBL/GenBank/DDBJ databases">
        <authorList>
            <person name="Gilroy R."/>
        </authorList>
    </citation>
    <scope>NUCLEOTIDE SEQUENCE</scope>
    <source>
        <strain evidence="5">18911</strain>
    </source>
</reference>
<proteinExistence type="inferred from homology"/>
<keyword evidence="3 4" id="KW-0479">Metal-binding</keyword>
<comment type="caution">
    <text evidence="5">The sequence shown here is derived from an EMBL/GenBank/DDBJ whole genome shotgun (WGS) entry which is preliminary data.</text>
</comment>
<dbReference type="EMBL" id="DVNF01000008">
    <property type="protein sequence ID" value="HIU59798.1"/>
    <property type="molecule type" value="Genomic_DNA"/>
</dbReference>
<dbReference type="PANTHER" id="PTHR13799:SF14">
    <property type="entry name" value="GTP CYCLOHYDROLASE 1 TYPE 2 HOMOLOG"/>
    <property type="match status" value="1"/>
</dbReference>
<accession>A0A9D1SHH3</accession>
<evidence type="ECO:0000256" key="4">
    <source>
        <dbReference type="PIRSR" id="PIRSR602678-1"/>
    </source>
</evidence>
<dbReference type="AlphaFoldDB" id="A0A9D1SHH3"/>
<dbReference type="GO" id="GO:0046872">
    <property type="term" value="F:metal ion binding"/>
    <property type="evidence" value="ECO:0007669"/>
    <property type="project" value="UniProtKB-KW"/>
</dbReference>